<keyword evidence="3" id="KW-1185">Reference proteome</keyword>
<name>M4B635_HYAAE</name>
<reference evidence="2" key="2">
    <citation type="submission" date="2015-06" db="UniProtKB">
        <authorList>
            <consortium name="EnsemblProtists"/>
        </authorList>
    </citation>
    <scope>IDENTIFICATION</scope>
    <source>
        <strain evidence="2">Emoy2</strain>
    </source>
</reference>
<protein>
    <submittedName>
        <fullName evidence="2">Uncharacterized protein</fullName>
    </submittedName>
</protein>
<dbReference type="HOGENOM" id="CLU_2908886_0_0_1"/>
<dbReference type="AlphaFoldDB" id="M4B635"/>
<feature type="region of interest" description="Disordered" evidence="1">
    <location>
        <begin position="34"/>
        <end position="62"/>
    </location>
</feature>
<dbReference type="Proteomes" id="UP000011713">
    <property type="component" value="Unassembled WGS sequence"/>
</dbReference>
<feature type="compositionally biased region" description="Basic residues" evidence="1">
    <location>
        <begin position="49"/>
        <end position="62"/>
    </location>
</feature>
<reference evidence="3" key="1">
    <citation type="journal article" date="2010" name="Science">
        <title>Signatures of adaptation to obligate biotrophy in the Hyaloperonospora arabidopsidis genome.</title>
        <authorList>
            <person name="Baxter L."/>
            <person name="Tripathy S."/>
            <person name="Ishaque N."/>
            <person name="Boot N."/>
            <person name="Cabral A."/>
            <person name="Kemen E."/>
            <person name="Thines M."/>
            <person name="Ah-Fong A."/>
            <person name="Anderson R."/>
            <person name="Badejoko W."/>
            <person name="Bittner-Eddy P."/>
            <person name="Boore J.L."/>
            <person name="Chibucos M.C."/>
            <person name="Coates M."/>
            <person name="Dehal P."/>
            <person name="Delehaunty K."/>
            <person name="Dong S."/>
            <person name="Downton P."/>
            <person name="Dumas B."/>
            <person name="Fabro G."/>
            <person name="Fronick C."/>
            <person name="Fuerstenberg S.I."/>
            <person name="Fulton L."/>
            <person name="Gaulin E."/>
            <person name="Govers F."/>
            <person name="Hughes L."/>
            <person name="Humphray S."/>
            <person name="Jiang R.H."/>
            <person name="Judelson H."/>
            <person name="Kamoun S."/>
            <person name="Kyung K."/>
            <person name="Meijer H."/>
            <person name="Minx P."/>
            <person name="Morris P."/>
            <person name="Nelson J."/>
            <person name="Phuntumart V."/>
            <person name="Qutob D."/>
            <person name="Rehmany A."/>
            <person name="Rougon-Cardoso A."/>
            <person name="Ryden P."/>
            <person name="Torto-Alalibo T."/>
            <person name="Studholme D."/>
            <person name="Wang Y."/>
            <person name="Win J."/>
            <person name="Wood J."/>
            <person name="Clifton S.W."/>
            <person name="Rogers J."/>
            <person name="Van den Ackerveken G."/>
            <person name="Jones J.D."/>
            <person name="McDowell J.M."/>
            <person name="Beynon J."/>
            <person name="Tyler B.M."/>
        </authorList>
    </citation>
    <scope>NUCLEOTIDE SEQUENCE [LARGE SCALE GENOMIC DNA]</scope>
    <source>
        <strain evidence="3">Emoy2</strain>
    </source>
</reference>
<dbReference type="EMBL" id="JH598461">
    <property type="status" value="NOT_ANNOTATED_CDS"/>
    <property type="molecule type" value="Genomic_DNA"/>
</dbReference>
<evidence type="ECO:0000313" key="2">
    <source>
        <dbReference type="EnsemblProtists" id="HpaP801735"/>
    </source>
</evidence>
<dbReference type="InParanoid" id="M4B635"/>
<evidence type="ECO:0000256" key="1">
    <source>
        <dbReference type="SAM" id="MobiDB-lite"/>
    </source>
</evidence>
<sequence length="62" mass="6835">MGRSRALAERKCAAALYACAPLHDPPLIHATVPPPLGYTSDQEPLSGREKRKCQIQHVVKRT</sequence>
<dbReference type="VEuPathDB" id="FungiDB:HpaG801735"/>
<proteinExistence type="predicted"/>
<organism evidence="2 3">
    <name type="scientific">Hyaloperonospora arabidopsidis (strain Emoy2)</name>
    <name type="common">Downy mildew agent</name>
    <name type="synonym">Peronospora arabidopsidis</name>
    <dbReference type="NCBI Taxonomy" id="559515"/>
    <lineage>
        <taxon>Eukaryota</taxon>
        <taxon>Sar</taxon>
        <taxon>Stramenopiles</taxon>
        <taxon>Oomycota</taxon>
        <taxon>Peronosporomycetes</taxon>
        <taxon>Peronosporales</taxon>
        <taxon>Peronosporaceae</taxon>
        <taxon>Hyaloperonospora</taxon>
    </lineage>
</organism>
<evidence type="ECO:0000313" key="3">
    <source>
        <dbReference type="Proteomes" id="UP000011713"/>
    </source>
</evidence>
<dbReference type="EnsemblProtists" id="HpaT801735">
    <property type="protein sequence ID" value="HpaP801735"/>
    <property type="gene ID" value="HpaG801735"/>
</dbReference>
<accession>M4B635</accession>